<keyword evidence="2" id="KW-1185">Reference proteome</keyword>
<name>A0A225WM30_9STRA</name>
<protein>
    <submittedName>
        <fullName evidence="1">Retrovirus-related Pol Polyprotein from transposon TNT 1-94</fullName>
    </submittedName>
</protein>
<proteinExistence type="predicted"/>
<dbReference type="EMBL" id="NBNE01000546">
    <property type="protein sequence ID" value="OWZ18731.1"/>
    <property type="molecule type" value="Genomic_DNA"/>
</dbReference>
<sequence length="71" mass="7908">MKELGIGQNIASLFIDNQSTIKVCSEAGNFDGVKLYAKKSRKIAELVEKKKIKLEYVPTSENIADMFTKAL</sequence>
<dbReference type="OrthoDB" id="122737at2759"/>
<evidence type="ECO:0000313" key="2">
    <source>
        <dbReference type="Proteomes" id="UP000198211"/>
    </source>
</evidence>
<gene>
    <name evidence="1" type="ORF">PHMEG_0007133</name>
</gene>
<organism evidence="1 2">
    <name type="scientific">Phytophthora megakarya</name>
    <dbReference type="NCBI Taxonomy" id="4795"/>
    <lineage>
        <taxon>Eukaryota</taxon>
        <taxon>Sar</taxon>
        <taxon>Stramenopiles</taxon>
        <taxon>Oomycota</taxon>
        <taxon>Peronosporomycetes</taxon>
        <taxon>Peronosporales</taxon>
        <taxon>Peronosporaceae</taxon>
        <taxon>Phytophthora</taxon>
    </lineage>
</organism>
<dbReference type="Proteomes" id="UP000198211">
    <property type="component" value="Unassembled WGS sequence"/>
</dbReference>
<comment type="caution">
    <text evidence="1">The sequence shown here is derived from an EMBL/GenBank/DDBJ whole genome shotgun (WGS) entry which is preliminary data.</text>
</comment>
<reference evidence="2" key="1">
    <citation type="submission" date="2017-03" db="EMBL/GenBank/DDBJ databases">
        <title>Phytopthora megakarya and P. palmivora, two closely related causual agents of cacao black pod achieved similar genome size and gene model numbers by different mechanisms.</title>
        <authorList>
            <person name="Ali S."/>
            <person name="Shao J."/>
            <person name="Larry D.J."/>
            <person name="Kronmiller B."/>
            <person name="Shen D."/>
            <person name="Strem M.D."/>
            <person name="Melnick R.L."/>
            <person name="Guiltinan M.J."/>
            <person name="Tyler B.M."/>
            <person name="Meinhardt L.W."/>
            <person name="Bailey B.A."/>
        </authorList>
    </citation>
    <scope>NUCLEOTIDE SEQUENCE [LARGE SCALE GENOMIC DNA]</scope>
    <source>
        <strain evidence="2">zdho120</strain>
    </source>
</reference>
<dbReference type="AlphaFoldDB" id="A0A225WM30"/>
<accession>A0A225WM30</accession>
<evidence type="ECO:0000313" key="1">
    <source>
        <dbReference type="EMBL" id="OWZ18731.1"/>
    </source>
</evidence>